<feature type="compositionally biased region" description="Polar residues" evidence="4">
    <location>
        <begin position="71"/>
        <end position="87"/>
    </location>
</feature>
<evidence type="ECO:0000313" key="8">
    <source>
        <dbReference type="EMBL" id="ADG67429.1"/>
    </source>
</evidence>
<keyword evidence="9" id="KW-1185">Reference proteome</keyword>
<feature type="region of interest" description="Disordered" evidence="4">
    <location>
        <begin position="70"/>
        <end position="103"/>
    </location>
</feature>
<evidence type="ECO:0000256" key="5">
    <source>
        <dbReference type="SAM" id="Phobius"/>
    </source>
</evidence>
<proteinExistence type="predicted"/>
<protein>
    <submittedName>
        <fullName evidence="8">Secretion protein HlyD family protein</fullName>
    </submittedName>
</protein>
<gene>
    <name evidence="8" type="ordered locus">Plim_1596</name>
</gene>
<dbReference type="Pfam" id="PF25917">
    <property type="entry name" value="BSH_RND"/>
    <property type="match status" value="1"/>
</dbReference>
<dbReference type="AlphaFoldDB" id="D5SWS9"/>
<dbReference type="GO" id="GO:0030313">
    <property type="term" value="C:cell envelope"/>
    <property type="evidence" value="ECO:0007669"/>
    <property type="project" value="UniProtKB-SubCell"/>
</dbReference>
<dbReference type="STRING" id="521674.Plim_1596"/>
<keyword evidence="5" id="KW-0472">Membrane</keyword>
<dbReference type="PANTHER" id="PTHR32347">
    <property type="entry name" value="EFFLUX SYSTEM COMPONENT YKNX-RELATED"/>
    <property type="match status" value="1"/>
</dbReference>
<dbReference type="InterPro" id="IPR058792">
    <property type="entry name" value="Beta-barrel_RND_2"/>
</dbReference>
<dbReference type="EMBL" id="CP001744">
    <property type="protein sequence ID" value="ADG67429.1"/>
    <property type="molecule type" value="Genomic_DNA"/>
</dbReference>
<dbReference type="InterPro" id="IPR058625">
    <property type="entry name" value="MdtA-like_BSH"/>
</dbReference>
<evidence type="ECO:0000256" key="3">
    <source>
        <dbReference type="SAM" id="Coils"/>
    </source>
</evidence>
<evidence type="ECO:0000259" key="7">
    <source>
        <dbReference type="Pfam" id="PF25954"/>
    </source>
</evidence>
<keyword evidence="5" id="KW-1133">Transmembrane helix</keyword>
<dbReference type="RefSeq" id="WP_013109860.1">
    <property type="nucleotide sequence ID" value="NC_014148.1"/>
</dbReference>
<dbReference type="Gene3D" id="2.40.30.170">
    <property type="match status" value="1"/>
</dbReference>
<dbReference type="HOGENOM" id="CLU_037515_0_0_0"/>
<dbReference type="KEGG" id="plm:Plim_1596"/>
<feature type="transmembrane region" description="Helical" evidence="5">
    <location>
        <begin position="39"/>
        <end position="61"/>
    </location>
</feature>
<feature type="coiled-coil region" evidence="3">
    <location>
        <begin position="166"/>
        <end position="212"/>
    </location>
</feature>
<evidence type="ECO:0000256" key="2">
    <source>
        <dbReference type="ARBA" id="ARBA00023054"/>
    </source>
</evidence>
<dbReference type="Gene3D" id="1.10.287.470">
    <property type="entry name" value="Helix hairpin bin"/>
    <property type="match status" value="2"/>
</dbReference>
<feature type="domain" description="Multidrug resistance protein MdtA-like barrel-sandwich hybrid" evidence="6">
    <location>
        <begin position="127"/>
        <end position="309"/>
    </location>
</feature>
<sequence>MDSAGTARDALSAAMVERVQGLRLPPPPANAGINASTSIAWLIATLSISGFVFIFLFAFVYQVGGPRGSNAPASTTVAGDGKTTTAGSKKDPSAPANSDARPVDAAAVDPEAMVLLSQGYIIPEQQILVSPQVSGRIIELNVKEGTRVEKGFVLAKLEPTEYRADYEGARANVAAAEARLAELREGNRPEEIAQAQAELGEAKATLKQLEQTFRRNAELYGQKILNKQEFEDSESLLMAQAQRVLKLEAMVKLAEDGFRKERKLEGEANLHKAMAELERAKWRLDNCTIAAPISGTILKKNAEEGNIVNPVAFNGSFSLCDLADLSKLEVDLTIQERDISKVFPGQKCKVRSEAFPDRAYDGVVSRLMPIADRAKGAIPVRVAISVPADEEGMYLKPEMSAQVTFYAGKAETKPATMSAE</sequence>
<evidence type="ECO:0000313" key="9">
    <source>
        <dbReference type="Proteomes" id="UP000002220"/>
    </source>
</evidence>
<organism evidence="8 9">
    <name type="scientific">Planctopirus limnophila (strain ATCC 43296 / DSM 3776 / IFAM 1008 / Mu 290)</name>
    <name type="common">Planctomyces limnophilus</name>
    <dbReference type="NCBI Taxonomy" id="521674"/>
    <lineage>
        <taxon>Bacteria</taxon>
        <taxon>Pseudomonadati</taxon>
        <taxon>Planctomycetota</taxon>
        <taxon>Planctomycetia</taxon>
        <taxon>Planctomycetales</taxon>
        <taxon>Planctomycetaceae</taxon>
        <taxon>Planctopirus</taxon>
    </lineage>
</organism>
<dbReference type="InterPro" id="IPR050465">
    <property type="entry name" value="UPF0194_transport"/>
</dbReference>
<dbReference type="Proteomes" id="UP000002220">
    <property type="component" value="Chromosome"/>
</dbReference>
<keyword evidence="2 3" id="KW-0175">Coiled coil</keyword>
<name>D5SWS9_PLAL2</name>
<dbReference type="Gene3D" id="2.40.50.100">
    <property type="match status" value="1"/>
</dbReference>
<accession>D5SWS9</accession>
<dbReference type="PANTHER" id="PTHR32347:SF23">
    <property type="entry name" value="BLL5650 PROTEIN"/>
    <property type="match status" value="1"/>
</dbReference>
<dbReference type="Pfam" id="PF25954">
    <property type="entry name" value="Beta-barrel_RND_2"/>
    <property type="match status" value="1"/>
</dbReference>
<feature type="domain" description="CusB-like beta-barrel" evidence="7">
    <location>
        <begin position="331"/>
        <end position="406"/>
    </location>
</feature>
<reference evidence="8 9" key="1">
    <citation type="journal article" date="2010" name="Stand. Genomic Sci.">
        <title>Complete genome sequence of Planctomyces limnophilus type strain (Mu 290).</title>
        <authorList>
            <person name="Labutti K."/>
            <person name="Sikorski J."/>
            <person name="Schneider S."/>
            <person name="Nolan M."/>
            <person name="Lucas S."/>
            <person name="Glavina Del Rio T."/>
            <person name="Tice H."/>
            <person name="Cheng J.F."/>
            <person name="Goodwin L."/>
            <person name="Pitluck S."/>
            <person name="Liolios K."/>
            <person name="Ivanova N."/>
            <person name="Mavromatis K."/>
            <person name="Mikhailova N."/>
            <person name="Pati A."/>
            <person name="Chen A."/>
            <person name="Palaniappan K."/>
            <person name="Land M."/>
            <person name="Hauser L."/>
            <person name="Chang Y.J."/>
            <person name="Jeffries C.D."/>
            <person name="Tindall B.J."/>
            <person name="Rohde M."/>
            <person name="Goker M."/>
            <person name="Woyke T."/>
            <person name="Bristow J."/>
            <person name="Eisen J.A."/>
            <person name="Markowitz V."/>
            <person name="Hugenholtz P."/>
            <person name="Kyrpides N.C."/>
            <person name="Klenk H.P."/>
            <person name="Lapidus A."/>
        </authorList>
    </citation>
    <scope>NUCLEOTIDE SEQUENCE [LARGE SCALE GENOMIC DNA]</scope>
    <source>
        <strain evidence="9">ATCC 43296 / DSM 3776 / IFAM 1008 / 290</strain>
    </source>
</reference>
<comment type="subcellular location">
    <subcellularLocation>
        <location evidence="1">Cell envelope</location>
    </subcellularLocation>
</comment>
<dbReference type="SUPFAM" id="SSF111369">
    <property type="entry name" value="HlyD-like secretion proteins"/>
    <property type="match status" value="2"/>
</dbReference>
<evidence type="ECO:0000256" key="1">
    <source>
        <dbReference type="ARBA" id="ARBA00004196"/>
    </source>
</evidence>
<keyword evidence="5" id="KW-0812">Transmembrane</keyword>
<evidence type="ECO:0000259" key="6">
    <source>
        <dbReference type="Pfam" id="PF25917"/>
    </source>
</evidence>
<dbReference type="eggNOG" id="COG0845">
    <property type="taxonomic scope" value="Bacteria"/>
</dbReference>
<evidence type="ECO:0000256" key="4">
    <source>
        <dbReference type="SAM" id="MobiDB-lite"/>
    </source>
</evidence>